<reference evidence="1" key="1">
    <citation type="submission" date="2020-05" db="EMBL/GenBank/DDBJ databases">
        <authorList>
            <person name="Chiriac C."/>
            <person name="Salcher M."/>
            <person name="Ghai R."/>
            <person name="Kavagutti S V."/>
        </authorList>
    </citation>
    <scope>NUCLEOTIDE SEQUENCE</scope>
</reference>
<evidence type="ECO:0000313" key="1">
    <source>
        <dbReference type="EMBL" id="CAB5223244.1"/>
    </source>
</evidence>
<sequence length="452" mass="45450">MPSVRQSIRSSTASKRPTSAIADGQIALNTASGTPGLFFKDNAGNIIKAGPAHYGASAPNSSPAVGGSTGNSFGEAWLDSSLAPAGWKVWNGSAWVNATPLSSDTVQGLVELATNAETQAGVDTARAVTAASLQSKVSDSVSTASASGIASSTAVKTAYDLANAALPKSGGIITGNLEIGSTGSLTFEGSTADGFETTLAVVDPTLDRTITFPNITGTVVTTGDAGTVTSTMILDGTIVDADINASAAIADTKLATIATAGKVSNSATTAASANTANAIVARDASGNFTAGTVTATGAILVASGTISSPGLAIVADSNTGLYSPSTDTLALVTNGVERYRATSGGRFQVTGPYDGNITAVAALDLDLSTSNYFTKTINANSTFTVSNTPSSRAFAFTLELTHTSGTITWFSGVEWPGSTAPTLTTGKTHLFMFVTDDGGTRWRAASLVNYTT</sequence>
<protein>
    <recommendedName>
        <fullName evidence="2">Tail fiber protein</fullName>
    </recommendedName>
</protein>
<proteinExistence type="predicted"/>
<evidence type="ECO:0008006" key="2">
    <source>
        <dbReference type="Google" id="ProtNLM"/>
    </source>
</evidence>
<organism evidence="1">
    <name type="scientific">uncultured Caudovirales phage</name>
    <dbReference type="NCBI Taxonomy" id="2100421"/>
    <lineage>
        <taxon>Viruses</taxon>
        <taxon>Duplodnaviria</taxon>
        <taxon>Heunggongvirae</taxon>
        <taxon>Uroviricota</taxon>
        <taxon>Caudoviricetes</taxon>
        <taxon>Peduoviridae</taxon>
        <taxon>Maltschvirus</taxon>
        <taxon>Maltschvirus maltsch</taxon>
    </lineage>
</organism>
<dbReference type="EMBL" id="LR798321">
    <property type="protein sequence ID" value="CAB5223244.1"/>
    <property type="molecule type" value="Genomic_DNA"/>
</dbReference>
<gene>
    <name evidence="1" type="ORF">UFOVP383_10</name>
</gene>
<name>A0A6J7X4P4_9CAUD</name>
<accession>A0A6J7X4P4</accession>